<dbReference type="EMBL" id="JNBR01000341">
    <property type="protein sequence ID" value="OQR95002.1"/>
    <property type="molecule type" value="Genomic_DNA"/>
</dbReference>
<dbReference type="SUPFAM" id="SSF51182">
    <property type="entry name" value="RmlC-like cupins"/>
    <property type="match status" value="1"/>
</dbReference>
<evidence type="ECO:0000256" key="11">
    <source>
        <dbReference type="RuleBase" id="RU004189"/>
    </source>
</evidence>
<dbReference type="InterPro" id="IPR014710">
    <property type="entry name" value="RmlC-like_jellyroll"/>
</dbReference>
<comment type="caution">
    <text evidence="15">The sequence shown here is derived from an EMBL/GenBank/DDBJ whole genome shotgun (WGS) entry which is preliminary data.</text>
</comment>
<feature type="active site" evidence="8">
    <location>
        <position position="274"/>
    </location>
</feature>
<feature type="domain" description="Phosphomannose isomerase type I helical insertion" evidence="14">
    <location>
        <begin position="174"/>
        <end position="236"/>
    </location>
</feature>
<accession>A0A1V9ZAM1</accession>
<comment type="cofactor">
    <cofactor evidence="9 10">
        <name>Zn(2+)</name>
        <dbReference type="ChEBI" id="CHEBI:29105"/>
    </cofactor>
    <text evidence="9 10">Binds 1 zinc ion per subunit.</text>
</comment>
<evidence type="ECO:0000313" key="16">
    <source>
        <dbReference type="Proteomes" id="UP000243579"/>
    </source>
</evidence>
<feature type="binding site" evidence="9">
    <location>
        <position position="255"/>
    </location>
    <ligand>
        <name>Zn(2+)</name>
        <dbReference type="ChEBI" id="CHEBI:29105"/>
    </ligand>
</feature>
<dbReference type="AlphaFoldDB" id="A0A1V9ZAM1"/>
<dbReference type="STRING" id="1202772.A0A1V9ZAM1"/>
<feature type="domain" description="Phosphomannose isomerase type I catalytic" evidence="13">
    <location>
        <begin position="1"/>
        <end position="143"/>
    </location>
</feature>
<dbReference type="GO" id="GO:0004476">
    <property type="term" value="F:mannose-6-phosphate isomerase activity"/>
    <property type="evidence" value="ECO:0007669"/>
    <property type="project" value="UniProtKB-EC"/>
</dbReference>
<sequence>MYRLQCVAQQYAWGKKGATSAVAALKSSSEHTFKVVEDETYAELWMGTHPSGPSSIVSQDGTVELLSDWLLAHPEALGEVVADIPYLFKVLSVNTALSIQAHPDKDTAEKLHAEFPLIYKDNNHKPEMAIAINRFEALCRFRPIDEIVNHIETVPELRALVDPAVSAALIDNRDRDTLRAFFTALVYCDAADAMEQLDAHRDRLESLESRTPLQKLVLRLNKQYPNDMGAFCPYLLNYIVMEPGDAVFLGANEPHAYISGDCIECMACSDNVVRAGLTPKFIDKTTLCDMLTYEAGSPPIGQGTALDAFVTEYTPPVPEFQVQRMDLPPLSHYSLAAAAGPSILLVLSGQGYAHVSGDDQTASSKTELEMGHVYFVPARQPVSFESGIQGLSVYRANPNEGPHA</sequence>
<organism evidence="15 16">
    <name type="scientific">Achlya hypogyna</name>
    <name type="common">Oomycete</name>
    <name type="synonym">Protoachlya hypogyna</name>
    <dbReference type="NCBI Taxonomy" id="1202772"/>
    <lineage>
        <taxon>Eukaryota</taxon>
        <taxon>Sar</taxon>
        <taxon>Stramenopiles</taxon>
        <taxon>Oomycota</taxon>
        <taxon>Saprolegniomycetes</taxon>
        <taxon>Saprolegniales</taxon>
        <taxon>Achlyaceae</taxon>
        <taxon>Achlya</taxon>
    </lineage>
</organism>
<evidence type="ECO:0000256" key="2">
    <source>
        <dbReference type="ARBA" id="ARBA00004666"/>
    </source>
</evidence>
<dbReference type="EC" id="5.3.1.8" evidence="4 10"/>
<comment type="catalytic activity">
    <reaction evidence="1 10">
        <text>D-mannose 6-phosphate = D-fructose 6-phosphate</text>
        <dbReference type="Rhea" id="RHEA:12356"/>
        <dbReference type="ChEBI" id="CHEBI:58735"/>
        <dbReference type="ChEBI" id="CHEBI:61527"/>
        <dbReference type="EC" id="5.3.1.8"/>
    </reaction>
</comment>
<dbReference type="InterPro" id="IPR001250">
    <property type="entry name" value="Man6P_Isoase-1"/>
</dbReference>
<feature type="domain" description="Phosphomannose isomerase type I C-terminal" evidence="12">
    <location>
        <begin position="313"/>
        <end position="357"/>
    </location>
</feature>
<dbReference type="Pfam" id="PF20512">
    <property type="entry name" value="PMI_typeI_hel"/>
    <property type="match status" value="1"/>
</dbReference>
<dbReference type="Proteomes" id="UP000243579">
    <property type="component" value="Unassembled WGS sequence"/>
</dbReference>
<dbReference type="GO" id="GO:0005975">
    <property type="term" value="P:carbohydrate metabolic process"/>
    <property type="evidence" value="ECO:0007669"/>
    <property type="project" value="InterPro"/>
</dbReference>
<feature type="binding site" evidence="9">
    <location>
        <position position="102"/>
    </location>
    <ligand>
        <name>Zn(2+)</name>
        <dbReference type="ChEBI" id="CHEBI:29105"/>
    </ligand>
</feature>
<dbReference type="UniPathway" id="UPA00126">
    <property type="reaction ID" value="UER00423"/>
</dbReference>
<evidence type="ECO:0000256" key="5">
    <source>
        <dbReference type="ARBA" id="ARBA00022723"/>
    </source>
</evidence>
<evidence type="ECO:0000256" key="1">
    <source>
        <dbReference type="ARBA" id="ARBA00000757"/>
    </source>
</evidence>
<dbReference type="InterPro" id="IPR046456">
    <property type="entry name" value="PMI_typeI_C"/>
</dbReference>
<comment type="pathway">
    <text evidence="2">Nucleotide-sugar biosynthesis; GDP-alpha-D-mannose biosynthesis; alpha-D-mannose 1-phosphate from D-fructose 6-phosphate: step 1/2.</text>
</comment>
<evidence type="ECO:0000256" key="9">
    <source>
        <dbReference type="PIRSR" id="PIRSR001480-2"/>
    </source>
</evidence>
<dbReference type="NCBIfam" id="TIGR00218">
    <property type="entry name" value="manA"/>
    <property type="match status" value="1"/>
</dbReference>
<keyword evidence="5 9" id="KW-0479">Metal-binding</keyword>
<dbReference type="PROSITE" id="PS00965">
    <property type="entry name" value="PMI_I_1"/>
    <property type="match status" value="1"/>
</dbReference>
<dbReference type="Gene3D" id="2.60.120.10">
    <property type="entry name" value="Jelly Rolls"/>
    <property type="match status" value="2"/>
</dbReference>
<name>A0A1V9ZAM1_ACHHY</name>
<evidence type="ECO:0000256" key="10">
    <source>
        <dbReference type="RuleBase" id="RU000611"/>
    </source>
</evidence>
<feature type="binding site" evidence="9">
    <location>
        <position position="100"/>
    </location>
    <ligand>
        <name>Zn(2+)</name>
        <dbReference type="ChEBI" id="CHEBI:29105"/>
    </ligand>
</feature>
<dbReference type="InterPro" id="IPR018050">
    <property type="entry name" value="Pmannose_isomerase-type1_CS"/>
</dbReference>
<dbReference type="Pfam" id="PF01238">
    <property type="entry name" value="PMI_typeI_C"/>
    <property type="match status" value="1"/>
</dbReference>
<dbReference type="GO" id="GO:0008270">
    <property type="term" value="F:zinc ion binding"/>
    <property type="evidence" value="ECO:0007669"/>
    <property type="project" value="InterPro"/>
</dbReference>
<dbReference type="OrthoDB" id="6605218at2759"/>
<evidence type="ECO:0000259" key="12">
    <source>
        <dbReference type="Pfam" id="PF01238"/>
    </source>
</evidence>
<reference evidence="15 16" key="1">
    <citation type="journal article" date="2014" name="Genome Biol. Evol.">
        <title>The secreted proteins of Achlya hypogyna and Thraustotheca clavata identify the ancestral oomycete secretome and reveal gene acquisitions by horizontal gene transfer.</title>
        <authorList>
            <person name="Misner I."/>
            <person name="Blouin N."/>
            <person name="Leonard G."/>
            <person name="Richards T.A."/>
            <person name="Lane C.E."/>
        </authorList>
    </citation>
    <scope>NUCLEOTIDE SEQUENCE [LARGE SCALE GENOMIC DNA]</scope>
    <source>
        <strain evidence="15 16">ATCC 48635</strain>
    </source>
</reference>
<keyword evidence="7 10" id="KW-0413">Isomerase</keyword>
<evidence type="ECO:0000313" key="15">
    <source>
        <dbReference type="EMBL" id="OQR95002.1"/>
    </source>
</evidence>
<comment type="similarity">
    <text evidence="3 11">Belongs to the mannose-6-phosphate isomerase type 1 family.</text>
</comment>
<dbReference type="InterPro" id="IPR011051">
    <property type="entry name" value="RmlC_Cupin_sf"/>
</dbReference>
<dbReference type="GO" id="GO:0005829">
    <property type="term" value="C:cytosol"/>
    <property type="evidence" value="ECO:0007669"/>
    <property type="project" value="TreeGrafter"/>
</dbReference>
<dbReference type="CDD" id="cd07011">
    <property type="entry name" value="cupin_PMI_type_I_N"/>
    <property type="match status" value="1"/>
</dbReference>
<dbReference type="InterPro" id="IPR046458">
    <property type="entry name" value="PMI_typeI_hel"/>
</dbReference>
<keyword evidence="16" id="KW-1185">Reference proteome</keyword>
<dbReference type="PANTHER" id="PTHR10309">
    <property type="entry name" value="MANNOSE-6-PHOSPHATE ISOMERASE"/>
    <property type="match status" value="1"/>
</dbReference>
<evidence type="ECO:0000256" key="8">
    <source>
        <dbReference type="PIRSR" id="PIRSR001480-1"/>
    </source>
</evidence>
<evidence type="ECO:0000259" key="13">
    <source>
        <dbReference type="Pfam" id="PF20511"/>
    </source>
</evidence>
<protein>
    <recommendedName>
        <fullName evidence="4 10">Mannose-6-phosphate isomerase</fullName>
        <ecNumber evidence="4 10">5.3.1.8</ecNumber>
    </recommendedName>
</protein>
<evidence type="ECO:0000256" key="3">
    <source>
        <dbReference type="ARBA" id="ARBA00010772"/>
    </source>
</evidence>
<feature type="binding site" evidence="9">
    <location>
        <position position="127"/>
    </location>
    <ligand>
        <name>Zn(2+)</name>
        <dbReference type="ChEBI" id="CHEBI:29105"/>
    </ligand>
</feature>
<gene>
    <name evidence="15" type="ORF">ACHHYP_20027</name>
</gene>
<evidence type="ECO:0000256" key="7">
    <source>
        <dbReference type="ARBA" id="ARBA00023235"/>
    </source>
</evidence>
<dbReference type="PRINTS" id="PR00714">
    <property type="entry name" value="MAN6PISMRASE"/>
</dbReference>
<dbReference type="FunFam" id="2.60.120.10:FF:000044">
    <property type="entry name" value="Mannose-6-phosphate isomerase"/>
    <property type="match status" value="1"/>
</dbReference>
<keyword evidence="6 9" id="KW-0862">Zinc</keyword>
<dbReference type="InterPro" id="IPR016305">
    <property type="entry name" value="Mannose-6-P_Isomerase"/>
</dbReference>
<dbReference type="GO" id="GO:0009298">
    <property type="term" value="P:GDP-mannose biosynthetic process"/>
    <property type="evidence" value="ECO:0007669"/>
    <property type="project" value="UniProtKB-UniPathway"/>
</dbReference>
<evidence type="ECO:0000259" key="14">
    <source>
        <dbReference type="Pfam" id="PF20512"/>
    </source>
</evidence>
<dbReference type="PANTHER" id="PTHR10309:SF0">
    <property type="entry name" value="MANNOSE-6-PHOSPHATE ISOMERASE"/>
    <property type="match status" value="1"/>
</dbReference>
<evidence type="ECO:0000256" key="6">
    <source>
        <dbReference type="ARBA" id="ARBA00022833"/>
    </source>
</evidence>
<evidence type="ECO:0000256" key="4">
    <source>
        <dbReference type="ARBA" id="ARBA00011956"/>
    </source>
</evidence>
<dbReference type="PIRSF" id="PIRSF001480">
    <property type="entry name" value="Mannose-6-phosphate_isomerase"/>
    <property type="match status" value="1"/>
</dbReference>
<dbReference type="InterPro" id="IPR046457">
    <property type="entry name" value="PMI_typeI_cat"/>
</dbReference>
<dbReference type="Gene3D" id="1.10.441.10">
    <property type="entry name" value="Phosphomannose Isomerase, domain 2"/>
    <property type="match status" value="1"/>
</dbReference>
<dbReference type="Pfam" id="PF20511">
    <property type="entry name" value="PMI_typeI_cat"/>
    <property type="match status" value="1"/>
</dbReference>
<proteinExistence type="inferred from homology"/>
<dbReference type="PROSITE" id="PS00966">
    <property type="entry name" value="PMI_I_2"/>
    <property type="match status" value="1"/>
</dbReference>